<feature type="signal peptide" evidence="1">
    <location>
        <begin position="1"/>
        <end position="19"/>
    </location>
</feature>
<dbReference type="PROSITE" id="PS51257">
    <property type="entry name" value="PROKAR_LIPOPROTEIN"/>
    <property type="match status" value="1"/>
</dbReference>
<dbReference type="Proteomes" id="UP000681340">
    <property type="component" value="Unassembled WGS sequence"/>
</dbReference>
<proteinExistence type="predicted"/>
<keyword evidence="1" id="KW-0732">Signal</keyword>
<organism evidence="3 4">
    <name type="scientific">Actinoplanes auranticolor</name>
    <dbReference type="NCBI Taxonomy" id="47988"/>
    <lineage>
        <taxon>Bacteria</taxon>
        <taxon>Bacillati</taxon>
        <taxon>Actinomycetota</taxon>
        <taxon>Actinomycetes</taxon>
        <taxon>Micromonosporales</taxon>
        <taxon>Micromonosporaceae</taxon>
        <taxon>Actinoplanes</taxon>
    </lineage>
</organism>
<evidence type="ECO:0000259" key="2">
    <source>
        <dbReference type="Pfam" id="PF13845"/>
    </source>
</evidence>
<comment type="caution">
    <text evidence="3">The sequence shown here is derived from an EMBL/GenBank/DDBJ whole genome shotgun (WGS) entry which is preliminary data.</text>
</comment>
<sequence>MRRTAVLLAVLLTAGCSGAPPDGTDGDLTDDWRLPASPAPFRPATGQCHETLAATAALDDYRPVDCAELHVSETFHVGTAADADVVPAAGSAGARAAFQECSERAAGFLGGPWRTARVAVQVVWPTKAGWSGGARWFRCDVTTADLDGQSRTSRTGSLAGELAGASALELGCFNPTVDGETVTTMRPVACDKPHRAEFAGLWQAPEITYAALESGTERSAAGCRSVIARFAKLPDDSDMQYRTGWISYNPTRTEWLSGERRVRCFVYFAKRTFTRSLKGAGSSMLPVD</sequence>
<name>A0A919SRX2_9ACTN</name>
<evidence type="ECO:0000313" key="4">
    <source>
        <dbReference type="Proteomes" id="UP000681340"/>
    </source>
</evidence>
<evidence type="ECO:0000256" key="1">
    <source>
        <dbReference type="SAM" id="SignalP"/>
    </source>
</evidence>
<gene>
    <name evidence="3" type="ORF">Aau02nite_67750</name>
</gene>
<dbReference type="EMBL" id="BOQL01000058">
    <property type="protein sequence ID" value="GIM75798.1"/>
    <property type="molecule type" value="Genomic_DNA"/>
</dbReference>
<evidence type="ECO:0000313" key="3">
    <source>
        <dbReference type="EMBL" id="GIM75798.1"/>
    </source>
</evidence>
<feature type="domain" description="Septum formation-related" evidence="2">
    <location>
        <begin position="45"/>
        <end position="264"/>
    </location>
</feature>
<dbReference type="AlphaFoldDB" id="A0A919SRX2"/>
<accession>A0A919SRX2</accession>
<reference evidence="3" key="1">
    <citation type="submission" date="2021-03" db="EMBL/GenBank/DDBJ databases">
        <title>Whole genome shotgun sequence of Actinoplanes auranticolor NBRC 12245.</title>
        <authorList>
            <person name="Komaki H."/>
            <person name="Tamura T."/>
        </authorList>
    </citation>
    <scope>NUCLEOTIDE SEQUENCE</scope>
    <source>
        <strain evidence="3">NBRC 12245</strain>
    </source>
</reference>
<dbReference type="InterPro" id="IPR026004">
    <property type="entry name" value="Septum_form"/>
</dbReference>
<dbReference type="RefSeq" id="WP_212992637.1">
    <property type="nucleotide sequence ID" value="NZ_BAABEA010000001.1"/>
</dbReference>
<keyword evidence="4" id="KW-1185">Reference proteome</keyword>
<protein>
    <recommendedName>
        <fullName evidence="2">Septum formation-related domain-containing protein</fullName>
    </recommendedName>
</protein>
<dbReference type="Pfam" id="PF13845">
    <property type="entry name" value="Septum_form"/>
    <property type="match status" value="1"/>
</dbReference>
<feature type="chain" id="PRO_5037380397" description="Septum formation-related domain-containing protein" evidence="1">
    <location>
        <begin position="20"/>
        <end position="288"/>
    </location>
</feature>